<proteinExistence type="predicted"/>
<dbReference type="EMBL" id="KZ820027">
    <property type="protein sequence ID" value="PWN49615.1"/>
    <property type="molecule type" value="Genomic_DNA"/>
</dbReference>
<evidence type="ECO:0000313" key="2">
    <source>
        <dbReference type="Proteomes" id="UP000245626"/>
    </source>
</evidence>
<dbReference type="Proteomes" id="UP000245626">
    <property type="component" value="Unassembled WGS sequence"/>
</dbReference>
<keyword evidence="2" id="KW-1185">Reference proteome</keyword>
<organism evidence="1 2">
    <name type="scientific">Violaceomyces palustris</name>
    <dbReference type="NCBI Taxonomy" id="1673888"/>
    <lineage>
        <taxon>Eukaryota</taxon>
        <taxon>Fungi</taxon>
        <taxon>Dikarya</taxon>
        <taxon>Basidiomycota</taxon>
        <taxon>Ustilaginomycotina</taxon>
        <taxon>Ustilaginomycetes</taxon>
        <taxon>Violaceomycetales</taxon>
        <taxon>Violaceomycetaceae</taxon>
        <taxon>Violaceomyces</taxon>
    </lineage>
</organism>
<accession>A0ACD0NUV9</accession>
<evidence type="ECO:0000313" key="1">
    <source>
        <dbReference type="EMBL" id="PWN49615.1"/>
    </source>
</evidence>
<sequence>MPDAFFQKKRKRSSTASANRNTSSSSRQSTTKKSKRPDGDDDDHDDQAADQAGDIHDLDLTHTYHHDLDSEDEAEAAETPAEARLRLAKLYLDGLKSNQQDFLHGPDAAQADRDNIAARLQKDVSEQGGKLHVFVSRRLARSNPTILAVRGHRLSVTCAVASADAKSLFTSGKEGSIIRWRLTDGKRIRVLPKRSRVIEQNTTMPPLNQSKRSSTSGAARRRERSKAKGKARASEPTNHHNSTTDPAPDIGGYLTIGADEGHTDEVWSLAVSHDGRYLASGGKDRRIGIWSISSHPAAGGHDEGSEKWLKALGGHKDAISSLAFRPGSSELYSASYDRTLKLFDVSQLSYIETLFGHQESILSMSCLKAETAVSAGGRDRTCRFWKIRDESQLVFRAGGKSKLREVLEGGDLLKLEAKENEGKSGGGGGVQQKKETELIEGSVDCVAMIDDQNFLSGGDSGSISLWNLGKKKPVYTRAAVHGMEEHVSESEGTILTPRWITSLACLPYGDVFASGSWDGSVRLWSLDPRLRSFHPLLEIPAVGFVNSLQLISPPASTAFVDEHGATQSSAIQPHAWKRQNGLHPTNDAGVDHVASSNGIVPDGQAGLVREEEEGDMAQQHSATVRGSKEAVPPILVVGLGQEPRVGRWSKIKEARNGALVVPLRFA</sequence>
<gene>
    <name evidence="1" type="ORF">IE53DRAFT_411496</name>
</gene>
<name>A0ACD0NUV9_9BASI</name>
<protein>
    <submittedName>
        <fullName evidence="1">WD40 repeat-like protein</fullName>
    </submittedName>
</protein>
<reference evidence="1 2" key="1">
    <citation type="journal article" date="2018" name="Mol. Biol. Evol.">
        <title>Broad Genomic Sampling Reveals a Smut Pathogenic Ancestry of the Fungal Clade Ustilaginomycotina.</title>
        <authorList>
            <person name="Kijpornyongpan T."/>
            <person name="Mondo S.J."/>
            <person name="Barry K."/>
            <person name="Sandor L."/>
            <person name="Lee J."/>
            <person name="Lipzen A."/>
            <person name="Pangilinan J."/>
            <person name="LaButti K."/>
            <person name="Hainaut M."/>
            <person name="Henrissat B."/>
            <person name="Grigoriev I.V."/>
            <person name="Spatafora J.W."/>
            <person name="Aime M.C."/>
        </authorList>
    </citation>
    <scope>NUCLEOTIDE SEQUENCE [LARGE SCALE GENOMIC DNA]</scope>
    <source>
        <strain evidence="1 2">SA 807</strain>
    </source>
</reference>